<dbReference type="EMBL" id="MPUH01000239">
    <property type="protein sequence ID" value="OMJ85344.1"/>
    <property type="molecule type" value="Genomic_DNA"/>
</dbReference>
<dbReference type="InterPro" id="IPR002130">
    <property type="entry name" value="Cyclophilin-type_PPIase_dom"/>
</dbReference>
<dbReference type="PROSITE" id="PS50072">
    <property type="entry name" value="CSA_PPIASE_2"/>
    <property type="match status" value="1"/>
</dbReference>
<name>A0A1R2C8K2_9CILI</name>
<proteinExistence type="inferred from homology"/>
<dbReference type="InterPro" id="IPR024936">
    <property type="entry name" value="Cyclophilin-type_PPIase"/>
</dbReference>
<comment type="caution">
    <text evidence="6">The sequence shown here is derived from an EMBL/GenBank/DDBJ whole genome shotgun (WGS) entry which is preliminary data.</text>
</comment>
<evidence type="ECO:0000256" key="4">
    <source>
        <dbReference type="RuleBase" id="RU363019"/>
    </source>
</evidence>
<evidence type="ECO:0000313" key="6">
    <source>
        <dbReference type="EMBL" id="OMJ85344.1"/>
    </source>
</evidence>
<comment type="catalytic activity">
    <reaction evidence="1 4">
        <text>[protein]-peptidylproline (omega=180) = [protein]-peptidylproline (omega=0)</text>
        <dbReference type="Rhea" id="RHEA:16237"/>
        <dbReference type="Rhea" id="RHEA-COMP:10747"/>
        <dbReference type="Rhea" id="RHEA-COMP:10748"/>
        <dbReference type="ChEBI" id="CHEBI:83833"/>
        <dbReference type="ChEBI" id="CHEBI:83834"/>
        <dbReference type="EC" id="5.2.1.8"/>
    </reaction>
</comment>
<dbReference type="EC" id="5.2.1.8" evidence="4"/>
<organism evidence="6 7">
    <name type="scientific">Stentor coeruleus</name>
    <dbReference type="NCBI Taxonomy" id="5963"/>
    <lineage>
        <taxon>Eukaryota</taxon>
        <taxon>Sar</taxon>
        <taxon>Alveolata</taxon>
        <taxon>Ciliophora</taxon>
        <taxon>Postciliodesmatophora</taxon>
        <taxon>Heterotrichea</taxon>
        <taxon>Heterotrichida</taxon>
        <taxon>Stentoridae</taxon>
        <taxon>Stentor</taxon>
    </lineage>
</organism>
<dbReference type="OrthoDB" id="193499at2759"/>
<protein>
    <recommendedName>
        <fullName evidence="4">Peptidyl-prolyl cis-trans isomerase</fullName>
        <shortName evidence="4">PPIase</shortName>
        <ecNumber evidence="4">5.2.1.8</ecNumber>
    </recommendedName>
</protein>
<dbReference type="PIRSF" id="PIRSF001467">
    <property type="entry name" value="Peptidylpro_ismrse"/>
    <property type="match status" value="1"/>
</dbReference>
<dbReference type="GO" id="GO:0005737">
    <property type="term" value="C:cytoplasm"/>
    <property type="evidence" value="ECO:0007669"/>
    <property type="project" value="TreeGrafter"/>
</dbReference>
<accession>A0A1R2C8K2</accession>
<dbReference type="Gene3D" id="2.40.100.10">
    <property type="entry name" value="Cyclophilin-like"/>
    <property type="match status" value="1"/>
</dbReference>
<evidence type="ECO:0000259" key="5">
    <source>
        <dbReference type="PROSITE" id="PS50072"/>
    </source>
</evidence>
<dbReference type="GO" id="GO:0003755">
    <property type="term" value="F:peptidyl-prolyl cis-trans isomerase activity"/>
    <property type="evidence" value="ECO:0007669"/>
    <property type="project" value="UniProtKB-UniRule"/>
</dbReference>
<evidence type="ECO:0000256" key="1">
    <source>
        <dbReference type="ARBA" id="ARBA00000971"/>
    </source>
</evidence>
<dbReference type="GO" id="GO:0006457">
    <property type="term" value="P:protein folding"/>
    <property type="evidence" value="ECO:0007669"/>
    <property type="project" value="TreeGrafter"/>
</dbReference>
<dbReference type="Proteomes" id="UP000187209">
    <property type="component" value="Unassembled WGS sequence"/>
</dbReference>
<feature type="domain" description="PPIase cyclophilin-type" evidence="5">
    <location>
        <begin position="18"/>
        <end position="182"/>
    </location>
</feature>
<evidence type="ECO:0000256" key="3">
    <source>
        <dbReference type="ARBA" id="ARBA00023235"/>
    </source>
</evidence>
<sequence>MFGHYIKRLFNTPNPKIFLDMMFAEKLEGRLIFELNADKVPKTCENFLQLCQGTSQVLTPKGKIPSYKGSKIHRIVPGFVCQGGDITNLNGKGGWSIYGATFDDENFLLKHTEPGMLSMANLGPNTNSSQFFITFRACPSLDGKHTVFGKMISGESILQKIESMGTVNGKPRVKITIIDCGVTNE</sequence>
<comment type="function">
    <text evidence="4">PPIases accelerate the folding of proteins. It catalyzes the cis-trans isomerization of proline imidic peptide bonds in oligopeptides.</text>
</comment>
<keyword evidence="2 4" id="KW-0697">Rotamase</keyword>
<dbReference type="PANTHER" id="PTHR11071:SF561">
    <property type="entry name" value="PEPTIDYL-PROLYL CIS-TRANS ISOMERASE D-RELATED"/>
    <property type="match status" value="1"/>
</dbReference>
<dbReference type="FunFam" id="2.40.100.10:FF:000025">
    <property type="entry name" value="Peptidyl-prolyl cis-trans isomerase CYP19-2"/>
    <property type="match status" value="1"/>
</dbReference>
<dbReference type="InterPro" id="IPR029000">
    <property type="entry name" value="Cyclophilin-like_dom_sf"/>
</dbReference>
<dbReference type="AlphaFoldDB" id="A0A1R2C8K2"/>
<dbReference type="PANTHER" id="PTHR11071">
    <property type="entry name" value="PEPTIDYL-PROLYL CIS-TRANS ISOMERASE"/>
    <property type="match status" value="1"/>
</dbReference>
<comment type="similarity">
    <text evidence="4">Belongs to the cyclophilin-type PPIase family.</text>
</comment>
<keyword evidence="7" id="KW-1185">Reference proteome</keyword>
<dbReference type="GO" id="GO:0016018">
    <property type="term" value="F:cyclosporin A binding"/>
    <property type="evidence" value="ECO:0007669"/>
    <property type="project" value="TreeGrafter"/>
</dbReference>
<reference evidence="6 7" key="1">
    <citation type="submission" date="2016-11" db="EMBL/GenBank/DDBJ databases">
        <title>The macronuclear genome of Stentor coeruleus: a giant cell with tiny introns.</title>
        <authorList>
            <person name="Slabodnick M."/>
            <person name="Ruby J.G."/>
            <person name="Reiff S.B."/>
            <person name="Swart E.C."/>
            <person name="Gosai S."/>
            <person name="Prabakaran S."/>
            <person name="Witkowska E."/>
            <person name="Larue G.E."/>
            <person name="Fisher S."/>
            <person name="Freeman R.M."/>
            <person name="Gunawardena J."/>
            <person name="Chu W."/>
            <person name="Stover N.A."/>
            <person name="Gregory B.D."/>
            <person name="Nowacki M."/>
            <person name="Derisi J."/>
            <person name="Roy S.W."/>
            <person name="Marshall W.F."/>
            <person name="Sood P."/>
        </authorList>
    </citation>
    <scope>NUCLEOTIDE SEQUENCE [LARGE SCALE GENOMIC DNA]</scope>
    <source>
        <strain evidence="6">WM001</strain>
    </source>
</reference>
<gene>
    <name evidence="6" type="ORF">SteCoe_13315</name>
</gene>
<evidence type="ECO:0000256" key="2">
    <source>
        <dbReference type="ARBA" id="ARBA00023110"/>
    </source>
</evidence>
<dbReference type="PRINTS" id="PR00153">
    <property type="entry name" value="CSAPPISMRASE"/>
</dbReference>
<dbReference type="SUPFAM" id="SSF50891">
    <property type="entry name" value="Cyclophilin-like"/>
    <property type="match status" value="1"/>
</dbReference>
<evidence type="ECO:0000313" key="7">
    <source>
        <dbReference type="Proteomes" id="UP000187209"/>
    </source>
</evidence>
<keyword evidence="3 4" id="KW-0413">Isomerase</keyword>
<dbReference type="Pfam" id="PF00160">
    <property type="entry name" value="Pro_isomerase"/>
    <property type="match status" value="1"/>
</dbReference>